<reference evidence="2" key="1">
    <citation type="journal article" date="2019" name="MBio">
        <title>Virus Genomes from Deep Sea Sediments Expand the Ocean Megavirome and Support Independent Origins of Viral Gigantism.</title>
        <authorList>
            <person name="Backstrom D."/>
            <person name="Yutin N."/>
            <person name="Jorgensen S.L."/>
            <person name="Dharamshi J."/>
            <person name="Homa F."/>
            <person name="Zaremba-Niedwiedzka K."/>
            <person name="Spang A."/>
            <person name="Wolf Y.I."/>
            <person name="Koonin E.V."/>
            <person name="Ettema T.J."/>
        </authorList>
    </citation>
    <scope>NUCLEOTIDE SEQUENCE</scope>
</reference>
<dbReference type="InterPro" id="IPR016181">
    <property type="entry name" value="Acyl_CoA_acyltransferase"/>
</dbReference>
<evidence type="ECO:0000259" key="1">
    <source>
        <dbReference type="PROSITE" id="PS51186"/>
    </source>
</evidence>
<dbReference type="PROSITE" id="PS51186">
    <property type="entry name" value="GNAT"/>
    <property type="match status" value="1"/>
</dbReference>
<name>A0A481YW18_9VIRU</name>
<feature type="domain" description="N-acetyltransferase" evidence="1">
    <location>
        <begin position="1"/>
        <end position="85"/>
    </location>
</feature>
<gene>
    <name evidence="2" type="ORF">LCMAC103_00750</name>
</gene>
<accession>A0A481YW18</accession>
<dbReference type="GO" id="GO:0016747">
    <property type="term" value="F:acyltransferase activity, transferring groups other than amino-acyl groups"/>
    <property type="evidence" value="ECO:0007669"/>
    <property type="project" value="InterPro"/>
</dbReference>
<evidence type="ECO:0000313" key="2">
    <source>
        <dbReference type="EMBL" id="QBK86744.1"/>
    </source>
</evidence>
<protein>
    <submittedName>
        <fullName evidence="2">Acetyltransferase GNAT domain protein</fullName>
    </submittedName>
</protein>
<dbReference type="Pfam" id="PF13508">
    <property type="entry name" value="Acetyltransf_7"/>
    <property type="match status" value="1"/>
</dbReference>
<dbReference type="InterPro" id="IPR000182">
    <property type="entry name" value="GNAT_dom"/>
</dbReference>
<proteinExistence type="predicted"/>
<dbReference type="Gene3D" id="3.40.630.30">
    <property type="match status" value="1"/>
</dbReference>
<organism evidence="2">
    <name type="scientific">Marseillevirus LCMAC103</name>
    <dbReference type="NCBI Taxonomy" id="2506604"/>
    <lineage>
        <taxon>Viruses</taxon>
        <taxon>Varidnaviria</taxon>
        <taxon>Bamfordvirae</taxon>
        <taxon>Nucleocytoviricota</taxon>
        <taxon>Megaviricetes</taxon>
        <taxon>Pimascovirales</taxon>
        <taxon>Pimascovirales incertae sedis</taxon>
        <taxon>Marseilleviridae</taxon>
    </lineage>
</organism>
<dbReference type="CDD" id="cd04301">
    <property type="entry name" value="NAT_SF"/>
    <property type="match status" value="1"/>
</dbReference>
<sequence length="117" mass="13445">MSHTLSNFVIHPEYQRQGIGTRLMRRVYDDLQFYLGVARVEWLVETGTYDFYLRATKNMGAKFVEFCPNMVEVQDCDCWQCRPNDGEFGLDQYHSHGFGGCAGCSHLAVLVKLEPTQ</sequence>
<dbReference type="EMBL" id="MK500335">
    <property type="protein sequence ID" value="QBK86744.1"/>
    <property type="molecule type" value="Genomic_DNA"/>
</dbReference>
<keyword evidence="2" id="KW-0808">Transferase</keyword>
<dbReference type="SUPFAM" id="SSF55729">
    <property type="entry name" value="Acyl-CoA N-acyltransferases (Nat)"/>
    <property type="match status" value="1"/>
</dbReference>